<evidence type="ECO:0000256" key="3">
    <source>
        <dbReference type="ARBA" id="ARBA00023163"/>
    </source>
</evidence>
<keyword evidence="3" id="KW-0804">Transcription</keyword>
<dbReference type="GO" id="GO:0003700">
    <property type="term" value="F:DNA-binding transcription factor activity"/>
    <property type="evidence" value="ECO:0007669"/>
    <property type="project" value="TreeGrafter"/>
</dbReference>
<proteinExistence type="predicted"/>
<evidence type="ECO:0000256" key="2">
    <source>
        <dbReference type="ARBA" id="ARBA00023125"/>
    </source>
</evidence>
<gene>
    <name evidence="6" type="ORF">MP11Mi_24470</name>
</gene>
<evidence type="ECO:0000256" key="4">
    <source>
        <dbReference type="PROSITE-ProRule" id="PRU00335"/>
    </source>
</evidence>
<dbReference type="AlphaFoldDB" id="A0AA97GV44"/>
<accession>A0AA97GV44</accession>
<dbReference type="InterPro" id="IPR050109">
    <property type="entry name" value="HTH-type_TetR-like_transc_reg"/>
</dbReference>
<reference evidence="6" key="1">
    <citation type="submission" date="2023-06" db="EMBL/GenBank/DDBJ databases">
        <title>Gordonia sp. nov. and Pseudochrobactrum sp. nov., two species isolated from the burying beetle Nicrophorus vespilloides.</title>
        <authorList>
            <person name="Poehlein A."/>
            <person name="Guzman J."/>
            <person name="Daniel R."/>
            <person name="Vilcinskas A."/>
        </authorList>
    </citation>
    <scope>NUCLEOTIDE SEQUENCE</scope>
    <source>
        <strain evidence="6">MP11Mi</strain>
    </source>
</reference>
<dbReference type="PANTHER" id="PTHR30055:SF234">
    <property type="entry name" value="HTH-TYPE TRANSCRIPTIONAL REGULATOR BETI"/>
    <property type="match status" value="1"/>
</dbReference>
<feature type="domain" description="HTH tetR-type" evidence="5">
    <location>
        <begin position="21"/>
        <end position="81"/>
    </location>
</feature>
<dbReference type="RefSeq" id="WP_420039174.1">
    <property type="nucleotide sequence ID" value="NZ_CP128986.1"/>
</dbReference>
<dbReference type="InterPro" id="IPR009057">
    <property type="entry name" value="Homeodomain-like_sf"/>
</dbReference>
<organism evidence="6">
    <name type="scientific">Gordonia sp. MP11Mi</name>
    <dbReference type="NCBI Taxonomy" id="3022769"/>
    <lineage>
        <taxon>Bacteria</taxon>
        <taxon>Bacillati</taxon>
        <taxon>Actinomycetota</taxon>
        <taxon>Actinomycetes</taxon>
        <taxon>Mycobacteriales</taxon>
        <taxon>Gordoniaceae</taxon>
        <taxon>Gordonia</taxon>
    </lineage>
</organism>
<dbReference type="PROSITE" id="PS50977">
    <property type="entry name" value="HTH_TETR_2"/>
    <property type="match status" value="1"/>
</dbReference>
<evidence type="ECO:0000259" key="5">
    <source>
        <dbReference type="PROSITE" id="PS50977"/>
    </source>
</evidence>
<dbReference type="InterPro" id="IPR001647">
    <property type="entry name" value="HTH_TetR"/>
</dbReference>
<sequence>MAYQREGRLTSTTEPIAVPDSAARSRLMSAMSTCVADVGYRATTVADVVRVARMSRRSFYEHFTDKAACFVAVLHAANNQIIGAVAAAVDGSSPLAVQVRQAVAAYVDVNDAHPELTLSWIRELPALDEPAQELKAAAMDAWISLFVDMTSTPLVAAEGVAPVSRPTAIMIWGGIRELTANSVETGTPLSAIIEPATRACVAMLDGPPTIF</sequence>
<protein>
    <recommendedName>
        <fullName evidence="5">HTH tetR-type domain-containing protein</fullName>
    </recommendedName>
</protein>
<feature type="DNA-binding region" description="H-T-H motif" evidence="4">
    <location>
        <begin position="44"/>
        <end position="63"/>
    </location>
</feature>
<dbReference type="Pfam" id="PF00440">
    <property type="entry name" value="TetR_N"/>
    <property type="match status" value="1"/>
</dbReference>
<dbReference type="EMBL" id="CP128986">
    <property type="protein sequence ID" value="WOC13346.1"/>
    <property type="molecule type" value="Genomic_DNA"/>
</dbReference>
<evidence type="ECO:0000256" key="1">
    <source>
        <dbReference type="ARBA" id="ARBA00023015"/>
    </source>
</evidence>
<keyword evidence="2 4" id="KW-0238">DNA-binding</keyword>
<dbReference type="SUPFAM" id="SSF46689">
    <property type="entry name" value="Homeodomain-like"/>
    <property type="match status" value="1"/>
</dbReference>
<dbReference type="Gene3D" id="1.10.357.10">
    <property type="entry name" value="Tetracycline Repressor, domain 2"/>
    <property type="match status" value="1"/>
</dbReference>
<dbReference type="PANTHER" id="PTHR30055">
    <property type="entry name" value="HTH-TYPE TRANSCRIPTIONAL REGULATOR RUTR"/>
    <property type="match status" value="1"/>
</dbReference>
<evidence type="ECO:0000313" key="6">
    <source>
        <dbReference type="EMBL" id="WOC13346.1"/>
    </source>
</evidence>
<keyword evidence="1" id="KW-0805">Transcription regulation</keyword>
<dbReference type="GO" id="GO:0000976">
    <property type="term" value="F:transcription cis-regulatory region binding"/>
    <property type="evidence" value="ECO:0007669"/>
    <property type="project" value="TreeGrafter"/>
</dbReference>
<name>A0AA97GV44_9ACTN</name>